<dbReference type="EMBL" id="QVTD01000005">
    <property type="protein sequence ID" value="RFU64011.1"/>
    <property type="molecule type" value="Genomic_DNA"/>
</dbReference>
<dbReference type="OrthoDB" id="9781349at2"/>
<organism evidence="3 4">
    <name type="scientific">Peribacillus glennii</name>
    <dbReference type="NCBI Taxonomy" id="2303991"/>
    <lineage>
        <taxon>Bacteria</taxon>
        <taxon>Bacillati</taxon>
        <taxon>Bacillota</taxon>
        <taxon>Bacilli</taxon>
        <taxon>Bacillales</taxon>
        <taxon>Bacillaceae</taxon>
        <taxon>Peribacillus</taxon>
    </lineage>
</organism>
<keyword evidence="4" id="KW-1185">Reference proteome</keyword>
<dbReference type="PANTHER" id="PTHR35342:SF5">
    <property type="entry name" value="TRICARBOXYLIC TRANSPORT PROTEIN"/>
    <property type="match status" value="1"/>
</dbReference>
<protein>
    <submittedName>
        <fullName evidence="3">C4-dicarboxylate ABC transporter permease</fullName>
    </submittedName>
</protein>
<evidence type="ECO:0000259" key="2">
    <source>
        <dbReference type="Pfam" id="PF01970"/>
    </source>
</evidence>
<feature type="transmembrane region" description="Helical" evidence="1">
    <location>
        <begin position="459"/>
        <end position="482"/>
    </location>
</feature>
<dbReference type="PANTHER" id="PTHR35342">
    <property type="entry name" value="TRICARBOXYLIC TRANSPORT PROTEIN"/>
    <property type="match status" value="1"/>
</dbReference>
<feature type="transmembrane region" description="Helical" evidence="1">
    <location>
        <begin position="12"/>
        <end position="42"/>
    </location>
</feature>
<feature type="transmembrane region" description="Helical" evidence="1">
    <location>
        <begin position="384"/>
        <end position="402"/>
    </location>
</feature>
<keyword evidence="1" id="KW-0812">Transmembrane</keyword>
<feature type="transmembrane region" description="Helical" evidence="1">
    <location>
        <begin position="162"/>
        <end position="180"/>
    </location>
</feature>
<dbReference type="Pfam" id="PF01970">
    <property type="entry name" value="TctA"/>
    <property type="match status" value="1"/>
</dbReference>
<feature type="transmembrane region" description="Helical" evidence="1">
    <location>
        <begin position="353"/>
        <end position="372"/>
    </location>
</feature>
<feature type="transmembrane region" description="Helical" evidence="1">
    <location>
        <begin position="140"/>
        <end position="156"/>
    </location>
</feature>
<dbReference type="Proteomes" id="UP000262939">
    <property type="component" value="Unassembled WGS sequence"/>
</dbReference>
<keyword evidence="1" id="KW-0472">Membrane</keyword>
<feature type="transmembrane region" description="Helical" evidence="1">
    <location>
        <begin position="112"/>
        <end position="133"/>
    </location>
</feature>
<name>A0A372LDJ5_9BACI</name>
<evidence type="ECO:0000313" key="3">
    <source>
        <dbReference type="EMBL" id="RFU64011.1"/>
    </source>
</evidence>
<gene>
    <name evidence="3" type="ORF">D0466_10430</name>
</gene>
<feature type="transmembrane region" description="Helical" evidence="1">
    <location>
        <begin position="192"/>
        <end position="214"/>
    </location>
</feature>
<accession>A0A372LDJ5</accession>
<feature type="transmembrane region" description="Helical" evidence="1">
    <location>
        <begin position="313"/>
        <end position="333"/>
    </location>
</feature>
<feature type="transmembrane region" description="Helical" evidence="1">
    <location>
        <begin position="408"/>
        <end position="438"/>
    </location>
</feature>
<evidence type="ECO:0000256" key="1">
    <source>
        <dbReference type="SAM" id="Phobius"/>
    </source>
</evidence>
<sequence length="492" mass="52020">MAAFSNVFSFTSITVIFLGVLVGIIIGALPGLTTTMGVALLFPLTFNLEGITGILMLLGIYCGAGYGGSISSILLNTPGNPGAVVTGLDGYPMAQKGEADRALAISTYSSGVGGMFSALVLIFLAPLLATVALQFGPPEFFALAIFGLSIITSISGKSILKGLIGGAIGLFIATIGLDSITGMTRFTFDTMYLMGGVSFIPILIGLFAFSQVLMTVEEGVGENVEKIKVKIQRVLPTKEDIKKTNYPIFQGSLIGSIIGAIPGTGGDIAAFLSYNQTKKSSKEPEKFGKGAPEGIAAPEAANNSVTGGAMVPLLTLGIPGDTVTAIILGALMVQGLQPGPLLFTEHPDQIYGIYTGFILANIFMIILGFLFIRPFTKVLNIPKPILTPIILVLCVVGSFSMNNDIIDVYIMVAAGFIGYFLLKLDFPISPIIIALVLGPMLESNFRRSLVMSQGDYSIFMMRPISAGLILLTVLTLFGPILWNRFKKRESHA</sequence>
<comment type="caution">
    <text evidence="3">The sequence shown here is derived from an EMBL/GenBank/DDBJ whole genome shotgun (WGS) entry which is preliminary data.</text>
</comment>
<dbReference type="InterPro" id="IPR002823">
    <property type="entry name" value="DUF112_TM"/>
</dbReference>
<evidence type="ECO:0000313" key="4">
    <source>
        <dbReference type="Proteomes" id="UP000262939"/>
    </source>
</evidence>
<reference evidence="3 4" key="1">
    <citation type="submission" date="2018-08" db="EMBL/GenBank/DDBJ databases">
        <title>Bacillus chawlae sp. nov., Bacillus glennii sp. nov., and Bacillus saganii sp. nov. Isolated from the Vehicle Assembly Building at Kennedy Space Center where the Viking Spacecraft were Assembled.</title>
        <authorList>
            <person name="Seuylemezian A."/>
            <person name="Vaishampayan P."/>
        </authorList>
    </citation>
    <scope>NUCLEOTIDE SEQUENCE [LARGE SCALE GENOMIC DNA]</scope>
    <source>
        <strain evidence="3 4">V44-8</strain>
    </source>
</reference>
<proteinExistence type="predicted"/>
<feature type="domain" description="DUF112" evidence="2">
    <location>
        <begin position="14"/>
        <end position="433"/>
    </location>
</feature>
<dbReference type="AlphaFoldDB" id="A0A372LDJ5"/>
<keyword evidence="1" id="KW-1133">Transmembrane helix</keyword>